<accession>A0A074YCG5</accession>
<dbReference type="RefSeq" id="XP_013343939.1">
    <property type="nucleotide sequence ID" value="XM_013488485.1"/>
</dbReference>
<gene>
    <name evidence="2" type="ORF">AUEXF2481DRAFT_79856</name>
</gene>
<sequence length="393" mass="44467">MSYHYDVCDDYNESYGEAHTNWPIVQANQQLIKNDQALRTKLKEAGKNVPKYLFRMWDARWGGSPKLNTTRAITPLAFASSRGHKSIFDMTRSALVNNTLLHLENVREVASEFSSWSHPPYFAFYYARQRSTSADTVHVAIIDTEGLAKSNIAIHVPALGKILGQLDGYGYEEEYLVHGVIEGQFYKAVSYRDLCRLGLTEHLPALNIDLNPFEVDEYRALPGEDEEYHIDELHQLRKIALPHGNTFSLPIAIVLFCCKKRPESWAKLDPADLETIIRILGGWEEIPLEWCGSRSVFGGQGEDYNEVYPKGWEVNNQVRYLMHSIHTLCYGKGARGNEARYNAANTKAEAGQCSVADAMASMSVNGNNSRSFQEASLIRTPTWKGAQGRRRQR</sequence>
<keyword evidence="3" id="KW-1185">Reference proteome</keyword>
<dbReference type="InterPro" id="IPR056009">
    <property type="entry name" value="DUF7587"/>
</dbReference>
<dbReference type="EMBL" id="KL584759">
    <property type="protein sequence ID" value="KEQ95435.1"/>
    <property type="molecule type" value="Genomic_DNA"/>
</dbReference>
<dbReference type="InParanoid" id="A0A074YCG5"/>
<reference evidence="2 3" key="1">
    <citation type="journal article" date="2014" name="BMC Genomics">
        <title>Genome sequencing of four Aureobasidium pullulans varieties: biotechnological potential, stress tolerance, and description of new species.</title>
        <authorList>
            <person name="Gostin Ar C."/>
            <person name="Ohm R.A."/>
            <person name="Kogej T."/>
            <person name="Sonjak S."/>
            <person name="Turk M."/>
            <person name="Zajc J."/>
            <person name="Zalar P."/>
            <person name="Grube M."/>
            <person name="Sun H."/>
            <person name="Han J."/>
            <person name="Sharma A."/>
            <person name="Chiniquy J."/>
            <person name="Ngan C.Y."/>
            <person name="Lipzen A."/>
            <person name="Barry K."/>
            <person name="Grigoriev I.V."/>
            <person name="Gunde-Cimerman N."/>
        </authorList>
    </citation>
    <scope>NUCLEOTIDE SEQUENCE [LARGE SCALE GENOMIC DNA]</scope>
    <source>
        <strain evidence="2 3">EXF-2481</strain>
    </source>
</reference>
<feature type="domain" description="DUF7587" evidence="1">
    <location>
        <begin position="49"/>
        <end position="182"/>
    </location>
</feature>
<dbReference type="Proteomes" id="UP000030641">
    <property type="component" value="Unassembled WGS sequence"/>
</dbReference>
<dbReference type="GeneID" id="25371544"/>
<evidence type="ECO:0000259" key="1">
    <source>
        <dbReference type="Pfam" id="PF24494"/>
    </source>
</evidence>
<dbReference type="STRING" id="1043005.A0A074YCG5"/>
<name>A0A074YCG5_AURSE</name>
<evidence type="ECO:0000313" key="2">
    <source>
        <dbReference type="EMBL" id="KEQ95435.1"/>
    </source>
</evidence>
<protein>
    <recommendedName>
        <fullName evidence="1">DUF7587 domain-containing protein</fullName>
    </recommendedName>
</protein>
<dbReference type="HOGENOM" id="CLU_066464_0_0_1"/>
<dbReference type="OrthoDB" id="5295996at2759"/>
<proteinExistence type="predicted"/>
<organism evidence="2 3">
    <name type="scientific">Aureobasidium subglaciale (strain EXF-2481)</name>
    <name type="common">Aureobasidium pullulans var. subglaciale</name>
    <dbReference type="NCBI Taxonomy" id="1043005"/>
    <lineage>
        <taxon>Eukaryota</taxon>
        <taxon>Fungi</taxon>
        <taxon>Dikarya</taxon>
        <taxon>Ascomycota</taxon>
        <taxon>Pezizomycotina</taxon>
        <taxon>Dothideomycetes</taxon>
        <taxon>Dothideomycetidae</taxon>
        <taxon>Dothideales</taxon>
        <taxon>Saccotheciaceae</taxon>
        <taxon>Aureobasidium</taxon>
    </lineage>
</organism>
<dbReference type="AlphaFoldDB" id="A0A074YCG5"/>
<evidence type="ECO:0000313" key="3">
    <source>
        <dbReference type="Proteomes" id="UP000030641"/>
    </source>
</evidence>
<dbReference type="OMA" id="YDHEYLV"/>
<dbReference type="Pfam" id="PF24494">
    <property type="entry name" value="DUF7587"/>
    <property type="match status" value="1"/>
</dbReference>